<protein>
    <recommendedName>
        <fullName evidence="4">Peptidase inhibitor family I36</fullName>
    </recommendedName>
</protein>
<sequence length="139" mass="15220">MRATRLALPLAALLALPVTLAPAAQAVQQESVPCGFDEVCFYAEPTAQGEIVHRVRMTVGWGWNERDEWHVQEIEFADEEVIDPAFTANSVRTPIPAVHDCGVVVFSEEEFGGDSQWASGPMTDLALNSEIRSLMMDCG</sequence>
<dbReference type="Proteomes" id="UP000198873">
    <property type="component" value="Unassembled WGS sequence"/>
</dbReference>
<evidence type="ECO:0000313" key="3">
    <source>
        <dbReference type="Proteomes" id="UP000198873"/>
    </source>
</evidence>
<dbReference type="RefSeq" id="WP_093843920.1">
    <property type="nucleotide sequence ID" value="NZ_FPAB01000007.1"/>
</dbReference>
<reference evidence="3" key="1">
    <citation type="submission" date="2016-10" db="EMBL/GenBank/DDBJ databases">
        <authorList>
            <person name="Varghese N."/>
            <person name="Submissions S."/>
        </authorList>
    </citation>
    <scope>NUCLEOTIDE SEQUENCE [LARGE SCALE GENOMIC DNA]</scope>
    <source>
        <strain evidence="3">CGMCC 4.7047</strain>
    </source>
</reference>
<proteinExistence type="predicted"/>
<accession>A0A1I6V9U7</accession>
<evidence type="ECO:0008006" key="4">
    <source>
        <dbReference type="Google" id="ProtNLM"/>
    </source>
</evidence>
<feature type="chain" id="PRO_5011625104" description="Peptidase inhibitor family I36" evidence="1">
    <location>
        <begin position="24"/>
        <end position="139"/>
    </location>
</feature>
<gene>
    <name evidence="2" type="ORF">SAMN05444716_107243</name>
</gene>
<dbReference type="EMBL" id="FPAB01000007">
    <property type="protein sequence ID" value="SFT10538.1"/>
    <property type="molecule type" value="Genomic_DNA"/>
</dbReference>
<evidence type="ECO:0000256" key="1">
    <source>
        <dbReference type="SAM" id="SignalP"/>
    </source>
</evidence>
<feature type="signal peptide" evidence="1">
    <location>
        <begin position="1"/>
        <end position="23"/>
    </location>
</feature>
<dbReference type="AlphaFoldDB" id="A0A1I6V9U7"/>
<evidence type="ECO:0000313" key="2">
    <source>
        <dbReference type="EMBL" id="SFT10538.1"/>
    </source>
</evidence>
<dbReference type="STRING" id="1176198.SAMN05444716_107243"/>
<keyword evidence="1" id="KW-0732">Signal</keyword>
<organism evidence="2 3">
    <name type="scientific">Streptomyces harbinensis</name>
    <dbReference type="NCBI Taxonomy" id="1176198"/>
    <lineage>
        <taxon>Bacteria</taxon>
        <taxon>Bacillati</taxon>
        <taxon>Actinomycetota</taxon>
        <taxon>Actinomycetes</taxon>
        <taxon>Kitasatosporales</taxon>
        <taxon>Streptomycetaceae</taxon>
        <taxon>Streptomyces</taxon>
    </lineage>
</organism>
<name>A0A1I6V9U7_9ACTN</name>
<keyword evidence="3" id="KW-1185">Reference proteome</keyword>